<dbReference type="AlphaFoldDB" id="A0A3N4JAJ2"/>
<dbReference type="InterPro" id="IPR011990">
    <property type="entry name" value="TPR-like_helical_dom_sf"/>
</dbReference>
<dbReference type="OrthoDB" id="9991317at2759"/>
<sequence>MDTGDDLFSQYEQTDNLGFLTQAIALSESAVTSMTLLHPNRAILSTKLCKMLGSKFEHTKDEVDLDMAWLESTHSRCKFPGAGLFRRYEKLGNVADLNEAIIEMEKAIEACHPGNSVWIDMLNIWSAMPVKRFKRLGDTDDLELAVGINEGIVRTRSGGLNQNFALANLGCMLMRRFERIGDLGDLQKAIKHGEEAIATTPRDDPNRAAFYLNLGSMFCRRFKRIGDFDDLQKAIESTEEALAATPPHHPHRATICNNLGTWFSTKFERIGDLEDLQKTIEHCEAAVATIPQDHPHRVILHVNLGNGFSMRFEKMGDLDDLQKAIKHCEAVLAATPPDHPERAGIYTSLARFFESRYSCTHPTEDFNQCLRLFLEAWNCRLSIPRDRIQVARRAAFLLYSCGRSHESSSILEEAIRLMPSVNLQLLERDDQQHILSELYGLALGEMPISLKLLELGRGIIMGLTIDSRSEVTDLKADHRFEFEQYHRLRVEINSPIDDTIRASDETQNQSRTSAISRRCDAFKEMEEVLTRIRSLPGYGGFLLPPSEEALMNIAKAGPIVVFNSTPHRSDAIIVTTTAITSLELPNLDYKETDDRMKKLASFGGSGVKRGKDNKEMEVLLKWLWDAAVGPVLERLESSSAILRSGADGNNLQRIWWIGVG</sequence>
<dbReference type="SUPFAM" id="SSF48452">
    <property type="entry name" value="TPR-like"/>
    <property type="match status" value="1"/>
</dbReference>
<protein>
    <recommendedName>
        <fullName evidence="3">TPR-like protein</fullName>
    </recommendedName>
</protein>
<dbReference type="Gene3D" id="1.25.40.10">
    <property type="entry name" value="Tetratricopeptide repeat domain"/>
    <property type="match status" value="1"/>
</dbReference>
<dbReference type="Proteomes" id="UP000276215">
    <property type="component" value="Unassembled WGS sequence"/>
</dbReference>
<dbReference type="Pfam" id="PF13374">
    <property type="entry name" value="TPR_10"/>
    <property type="match status" value="1"/>
</dbReference>
<proteinExistence type="predicted"/>
<dbReference type="STRING" id="1336337.A0A3N4JAJ2"/>
<accession>A0A3N4JAJ2</accession>
<dbReference type="EMBL" id="ML120428">
    <property type="protein sequence ID" value="RPA95246.1"/>
    <property type="molecule type" value="Genomic_DNA"/>
</dbReference>
<gene>
    <name evidence="1" type="ORF">L873DRAFT_1846115</name>
</gene>
<keyword evidence="2" id="KW-1185">Reference proteome</keyword>
<reference evidence="1 2" key="1">
    <citation type="journal article" date="2018" name="Nat. Ecol. Evol.">
        <title>Pezizomycetes genomes reveal the molecular basis of ectomycorrhizal truffle lifestyle.</title>
        <authorList>
            <person name="Murat C."/>
            <person name="Payen T."/>
            <person name="Noel B."/>
            <person name="Kuo A."/>
            <person name="Morin E."/>
            <person name="Chen J."/>
            <person name="Kohler A."/>
            <person name="Krizsan K."/>
            <person name="Balestrini R."/>
            <person name="Da Silva C."/>
            <person name="Montanini B."/>
            <person name="Hainaut M."/>
            <person name="Levati E."/>
            <person name="Barry K.W."/>
            <person name="Belfiori B."/>
            <person name="Cichocki N."/>
            <person name="Clum A."/>
            <person name="Dockter R.B."/>
            <person name="Fauchery L."/>
            <person name="Guy J."/>
            <person name="Iotti M."/>
            <person name="Le Tacon F."/>
            <person name="Lindquist E.A."/>
            <person name="Lipzen A."/>
            <person name="Malagnac F."/>
            <person name="Mello A."/>
            <person name="Molinier V."/>
            <person name="Miyauchi S."/>
            <person name="Poulain J."/>
            <person name="Riccioni C."/>
            <person name="Rubini A."/>
            <person name="Sitrit Y."/>
            <person name="Splivallo R."/>
            <person name="Traeger S."/>
            <person name="Wang M."/>
            <person name="Zifcakova L."/>
            <person name="Wipf D."/>
            <person name="Zambonelli A."/>
            <person name="Paolocci F."/>
            <person name="Nowrousian M."/>
            <person name="Ottonello S."/>
            <person name="Baldrian P."/>
            <person name="Spatafora J.W."/>
            <person name="Henrissat B."/>
            <person name="Nagy L.G."/>
            <person name="Aury J.M."/>
            <person name="Wincker P."/>
            <person name="Grigoriev I.V."/>
            <person name="Bonfante P."/>
            <person name="Martin F.M."/>
        </authorList>
    </citation>
    <scope>NUCLEOTIDE SEQUENCE [LARGE SCALE GENOMIC DNA]</scope>
    <source>
        <strain evidence="1 2">120613-1</strain>
    </source>
</reference>
<organism evidence="1 2">
    <name type="scientific">Choiromyces venosus 120613-1</name>
    <dbReference type="NCBI Taxonomy" id="1336337"/>
    <lineage>
        <taxon>Eukaryota</taxon>
        <taxon>Fungi</taxon>
        <taxon>Dikarya</taxon>
        <taxon>Ascomycota</taxon>
        <taxon>Pezizomycotina</taxon>
        <taxon>Pezizomycetes</taxon>
        <taxon>Pezizales</taxon>
        <taxon>Tuberaceae</taxon>
        <taxon>Choiromyces</taxon>
    </lineage>
</organism>
<evidence type="ECO:0000313" key="2">
    <source>
        <dbReference type="Proteomes" id="UP000276215"/>
    </source>
</evidence>
<dbReference type="SUPFAM" id="SSF81901">
    <property type="entry name" value="HCP-like"/>
    <property type="match status" value="1"/>
</dbReference>
<evidence type="ECO:0000313" key="1">
    <source>
        <dbReference type="EMBL" id="RPA95246.1"/>
    </source>
</evidence>
<evidence type="ECO:0008006" key="3">
    <source>
        <dbReference type="Google" id="ProtNLM"/>
    </source>
</evidence>
<name>A0A3N4JAJ2_9PEZI</name>
<dbReference type="Gene3D" id="1.20.120.660">
    <property type="entry name" value="IL-4 antagonist (De novo design) like domain"/>
    <property type="match status" value="1"/>
</dbReference>